<dbReference type="Proteomes" id="UP000095286">
    <property type="component" value="Unplaced"/>
</dbReference>
<dbReference type="WBParaSite" id="RSKR_0000926300.1">
    <property type="protein sequence ID" value="RSKR_0000926300.1"/>
    <property type="gene ID" value="RSKR_0000926300"/>
</dbReference>
<proteinExistence type="predicted"/>
<evidence type="ECO:0000313" key="2">
    <source>
        <dbReference type="WBParaSite" id="RSKR_0000926300.1"/>
    </source>
</evidence>
<organism evidence="1 2">
    <name type="scientific">Rhabditophanes sp. KR3021</name>
    <dbReference type="NCBI Taxonomy" id="114890"/>
    <lineage>
        <taxon>Eukaryota</taxon>
        <taxon>Metazoa</taxon>
        <taxon>Ecdysozoa</taxon>
        <taxon>Nematoda</taxon>
        <taxon>Chromadorea</taxon>
        <taxon>Rhabditida</taxon>
        <taxon>Tylenchina</taxon>
        <taxon>Panagrolaimomorpha</taxon>
        <taxon>Strongyloidoidea</taxon>
        <taxon>Alloionematidae</taxon>
        <taxon>Rhabditophanes</taxon>
    </lineage>
</organism>
<evidence type="ECO:0000313" key="1">
    <source>
        <dbReference type="Proteomes" id="UP000095286"/>
    </source>
</evidence>
<sequence length="198" mass="22057">MAPAKVHEQHVEDDEDSDIEDLPNLENMTEEEKAAQLENIFKNGFPQSLERDAKQSRNEKKARKLFAKLGLKPVPGVSRVCIRKSKNILFVIIKPDVFKSPGSDTYIVFGEPKIEDLSQHASYTAAENLKKNEPSASESNTKPVQEEDSDGEEGDITGIEEKDIELVMSQASVTRKRAIGALKKSDNDIVNAIMELTM</sequence>
<name>A0AC35UB12_9BILA</name>
<protein>
    <submittedName>
        <fullName evidence="2">NAC-A/B domain-containing protein</fullName>
    </submittedName>
</protein>
<accession>A0AC35UB12</accession>
<reference evidence="2" key="1">
    <citation type="submission" date="2016-11" db="UniProtKB">
        <authorList>
            <consortium name="WormBaseParasite"/>
        </authorList>
    </citation>
    <scope>IDENTIFICATION</scope>
    <source>
        <strain evidence="2">KR3021</strain>
    </source>
</reference>